<keyword evidence="5" id="KW-1185">Reference proteome</keyword>
<sequence>MRLSIRNQLAGTVESVDSGGALSVVKVALDGGQHVTASITNEAVADLGLTQGSKVTVLVKSTEVALAAE</sequence>
<organism evidence="4 5">
    <name type="scientific">Pseudonocardia acidicola</name>
    <dbReference type="NCBI Taxonomy" id="2724939"/>
    <lineage>
        <taxon>Bacteria</taxon>
        <taxon>Bacillati</taxon>
        <taxon>Actinomycetota</taxon>
        <taxon>Actinomycetes</taxon>
        <taxon>Pseudonocardiales</taxon>
        <taxon>Pseudonocardiaceae</taxon>
        <taxon>Pseudonocardia</taxon>
    </lineage>
</organism>
<dbReference type="InterPro" id="IPR008995">
    <property type="entry name" value="Mo/tungstate-bd_C_term_dom"/>
</dbReference>
<dbReference type="Gene3D" id="2.40.50.100">
    <property type="match status" value="1"/>
</dbReference>
<gene>
    <name evidence="4" type="ORF">HF526_12115</name>
</gene>
<evidence type="ECO:0000259" key="3">
    <source>
        <dbReference type="PROSITE" id="PS51866"/>
    </source>
</evidence>
<keyword evidence="1 2" id="KW-0500">Molybdenum</keyword>
<protein>
    <submittedName>
        <fullName evidence="4">TOBE domain-containing protein</fullName>
    </submittedName>
</protein>
<dbReference type="EMBL" id="JAAXLA010000018">
    <property type="protein sequence ID" value="NMH98050.1"/>
    <property type="molecule type" value="Genomic_DNA"/>
</dbReference>
<dbReference type="SUPFAM" id="SSF50331">
    <property type="entry name" value="MOP-like"/>
    <property type="match status" value="1"/>
</dbReference>
<evidence type="ECO:0000256" key="1">
    <source>
        <dbReference type="ARBA" id="ARBA00022505"/>
    </source>
</evidence>
<feature type="domain" description="Mop" evidence="3">
    <location>
        <begin position="2"/>
        <end position="68"/>
    </location>
</feature>
<accession>A0ABX1S917</accession>
<evidence type="ECO:0000313" key="5">
    <source>
        <dbReference type="Proteomes" id="UP000820669"/>
    </source>
</evidence>
<proteinExistence type="predicted"/>
<dbReference type="PROSITE" id="PS51866">
    <property type="entry name" value="MOP"/>
    <property type="match status" value="1"/>
</dbReference>
<reference evidence="4 5" key="1">
    <citation type="submission" date="2020-04" db="EMBL/GenBank/DDBJ databases">
        <authorList>
            <person name="Klaysubun C."/>
            <person name="Duangmal K."/>
            <person name="Lipun K."/>
        </authorList>
    </citation>
    <scope>NUCLEOTIDE SEQUENCE [LARGE SCALE GENOMIC DNA]</scope>
    <source>
        <strain evidence="4 5">K10HN5</strain>
    </source>
</reference>
<comment type="caution">
    <text evidence="4">The sequence shown here is derived from an EMBL/GenBank/DDBJ whole genome shotgun (WGS) entry which is preliminary data.</text>
</comment>
<evidence type="ECO:0000256" key="2">
    <source>
        <dbReference type="PROSITE-ProRule" id="PRU01213"/>
    </source>
</evidence>
<evidence type="ECO:0000313" key="4">
    <source>
        <dbReference type="EMBL" id="NMH98050.1"/>
    </source>
</evidence>
<dbReference type="Pfam" id="PF03459">
    <property type="entry name" value="TOBE"/>
    <property type="match status" value="1"/>
</dbReference>
<name>A0ABX1S917_9PSEU</name>
<dbReference type="InterPro" id="IPR004606">
    <property type="entry name" value="Mop_domain"/>
</dbReference>
<dbReference type="InterPro" id="IPR005116">
    <property type="entry name" value="Transp-assoc_OB_typ1"/>
</dbReference>
<dbReference type="RefSeq" id="WP_169381490.1">
    <property type="nucleotide sequence ID" value="NZ_JAAXLA010000018.1"/>
</dbReference>
<dbReference type="Proteomes" id="UP000820669">
    <property type="component" value="Unassembled WGS sequence"/>
</dbReference>
<dbReference type="NCBIfam" id="TIGR00638">
    <property type="entry name" value="Mop"/>
    <property type="match status" value="1"/>
</dbReference>